<evidence type="ECO:0000313" key="1">
    <source>
        <dbReference type="EMBL" id="KHE92136.1"/>
    </source>
</evidence>
<comment type="caution">
    <text evidence="1">The sequence shown here is derived from an EMBL/GenBank/DDBJ whole genome shotgun (WGS) entry which is preliminary data.</text>
</comment>
<evidence type="ECO:0000313" key="2">
    <source>
        <dbReference type="Proteomes" id="UP000030652"/>
    </source>
</evidence>
<dbReference type="Proteomes" id="UP000030652">
    <property type="component" value="Unassembled WGS sequence"/>
</dbReference>
<protein>
    <submittedName>
        <fullName evidence="1">Uncharacterized protein</fullName>
    </submittedName>
</protein>
<accession>A0A0B0EJC9</accession>
<proteinExistence type="predicted"/>
<reference evidence="1 2" key="1">
    <citation type="submission" date="2014-10" db="EMBL/GenBank/DDBJ databases">
        <title>Draft genome of anammox bacterium scalindua brodae, obtained using differential coverage binning of sequence data from two enrichment reactors.</title>
        <authorList>
            <person name="Speth D.R."/>
            <person name="Russ L."/>
            <person name="Kartal B."/>
            <person name="Op den Camp H.J."/>
            <person name="Dutilh B.E."/>
            <person name="Jetten M.S."/>
        </authorList>
    </citation>
    <scope>NUCLEOTIDE SEQUENCE [LARGE SCALE GENOMIC DNA]</scope>
    <source>
        <strain evidence="1">RU1</strain>
    </source>
</reference>
<dbReference type="AlphaFoldDB" id="A0A0B0EJC9"/>
<dbReference type="EMBL" id="JRYO01000151">
    <property type="protein sequence ID" value="KHE92136.1"/>
    <property type="molecule type" value="Genomic_DNA"/>
</dbReference>
<name>A0A0B0EJC9_9BACT</name>
<organism evidence="1 2">
    <name type="scientific">Candidatus Scalindua brodae</name>
    <dbReference type="NCBI Taxonomy" id="237368"/>
    <lineage>
        <taxon>Bacteria</taxon>
        <taxon>Pseudomonadati</taxon>
        <taxon>Planctomycetota</taxon>
        <taxon>Candidatus Brocadiia</taxon>
        <taxon>Candidatus Brocadiales</taxon>
        <taxon>Candidatus Scalinduaceae</taxon>
        <taxon>Candidatus Scalindua</taxon>
    </lineage>
</organism>
<gene>
    <name evidence="1" type="ORF">SCABRO_02117</name>
</gene>
<sequence length="61" mass="7310">MSTIKEEVISLVKKLPANSTLEDIMEHLYVKQKILKGQNQLETDQFYTHEEAKEMMKEWQR</sequence>